<dbReference type="GO" id="GO:0016787">
    <property type="term" value="F:hydrolase activity"/>
    <property type="evidence" value="ECO:0007669"/>
    <property type="project" value="UniProtKB-KW"/>
</dbReference>
<evidence type="ECO:0000313" key="2">
    <source>
        <dbReference type="EMBL" id="MEO3692689.1"/>
    </source>
</evidence>
<dbReference type="Pfam" id="PF12146">
    <property type="entry name" value="Hydrolase_4"/>
    <property type="match status" value="1"/>
</dbReference>
<dbReference type="Gene3D" id="3.40.50.1820">
    <property type="entry name" value="alpha/beta hydrolase"/>
    <property type="match status" value="1"/>
</dbReference>
<accession>A0ABV0G4P2</accession>
<name>A0ABV0G4P2_9BURK</name>
<comment type="caution">
    <text evidence="2">The sequence shown here is derived from an EMBL/GenBank/DDBJ whole genome shotgun (WGS) entry which is preliminary data.</text>
</comment>
<dbReference type="EMBL" id="JBDPZD010000004">
    <property type="protein sequence ID" value="MEO3692689.1"/>
    <property type="molecule type" value="Genomic_DNA"/>
</dbReference>
<dbReference type="RefSeq" id="WP_347705507.1">
    <property type="nucleotide sequence ID" value="NZ_JBDPZD010000004.1"/>
</dbReference>
<feature type="domain" description="Serine aminopeptidase S33" evidence="1">
    <location>
        <begin position="73"/>
        <end position="175"/>
    </location>
</feature>
<protein>
    <submittedName>
        <fullName evidence="2">Alpha/beta fold hydrolase</fullName>
    </submittedName>
</protein>
<dbReference type="Proteomes" id="UP001495147">
    <property type="component" value="Unassembled WGS sequence"/>
</dbReference>
<dbReference type="InterPro" id="IPR022742">
    <property type="entry name" value="Hydrolase_4"/>
</dbReference>
<sequence>MGEVLAHARNHSTQPAGKAWFWHRQLKKPFFGRFMKPWRWPAGVPEQGWQRLSILSDSHARLSAVLQCTPVQPARGVVVCAHPMGLACKGFWLRQGHAEALLAAGFHVLAFDFNGFGESECTNFDWAADVVAVGQEARRRFPGLPVHALSASFGAMHTLNALTRPDFPFDRVVAEGVPATLPDFWRHYPLPYAFLRASQLVAPQIERRMRPELAITQLPAPVRLLLVHSRGDRWTPVAQGERLLRAAPAGAAVEQLTLERADHTHGLRDERDTYWPAVERFFTAD</sequence>
<evidence type="ECO:0000313" key="3">
    <source>
        <dbReference type="Proteomes" id="UP001495147"/>
    </source>
</evidence>
<dbReference type="InterPro" id="IPR029058">
    <property type="entry name" value="AB_hydrolase_fold"/>
</dbReference>
<proteinExistence type="predicted"/>
<reference evidence="2 3" key="1">
    <citation type="submission" date="2024-05" db="EMBL/GenBank/DDBJ databases">
        <title>Roseateles sp. DJS-2-20 16S ribosomal RNA gene Genome sequencing and assembly.</title>
        <authorList>
            <person name="Woo H."/>
        </authorList>
    </citation>
    <scope>NUCLEOTIDE SEQUENCE [LARGE SCALE GENOMIC DNA]</scope>
    <source>
        <strain evidence="2 3">DJS-2-20</strain>
    </source>
</reference>
<evidence type="ECO:0000259" key="1">
    <source>
        <dbReference type="Pfam" id="PF12146"/>
    </source>
</evidence>
<gene>
    <name evidence="2" type="ORF">ABDJ85_14520</name>
</gene>
<organism evidence="2 3">
    <name type="scientific">Roseateles paludis</name>
    <dbReference type="NCBI Taxonomy" id="3145238"/>
    <lineage>
        <taxon>Bacteria</taxon>
        <taxon>Pseudomonadati</taxon>
        <taxon>Pseudomonadota</taxon>
        <taxon>Betaproteobacteria</taxon>
        <taxon>Burkholderiales</taxon>
        <taxon>Sphaerotilaceae</taxon>
        <taxon>Roseateles</taxon>
    </lineage>
</organism>
<keyword evidence="2" id="KW-0378">Hydrolase</keyword>
<keyword evidence="3" id="KW-1185">Reference proteome</keyword>
<dbReference type="SUPFAM" id="SSF53474">
    <property type="entry name" value="alpha/beta-Hydrolases"/>
    <property type="match status" value="1"/>
</dbReference>